<keyword evidence="2" id="KW-1185">Reference proteome</keyword>
<evidence type="ECO:0000313" key="1">
    <source>
        <dbReference type="EMBL" id="CAH1401844.1"/>
    </source>
</evidence>
<proteinExistence type="predicted"/>
<evidence type="ECO:0000313" key="2">
    <source>
        <dbReference type="Proteomes" id="UP001152798"/>
    </source>
</evidence>
<accession>A0A9P0MR26</accession>
<dbReference type="EMBL" id="OV725081">
    <property type="protein sequence ID" value="CAH1401844.1"/>
    <property type="molecule type" value="Genomic_DNA"/>
</dbReference>
<organism evidence="1 2">
    <name type="scientific">Nezara viridula</name>
    <name type="common">Southern green stink bug</name>
    <name type="synonym">Cimex viridulus</name>
    <dbReference type="NCBI Taxonomy" id="85310"/>
    <lineage>
        <taxon>Eukaryota</taxon>
        <taxon>Metazoa</taxon>
        <taxon>Ecdysozoa</taxon>
        <taxon>Arthropoda</taxon>
        <taxon>Hexapoda</taxon>
        <taxon>Insecta</taxon>
        <taxon>Pterygota</taxon>
        <taxon>Neoptera</taxon>
        <taxon>Paraneoptera</taxon>
        <taxon>Hemiptera</taxon>
        <taxon>Heteroptera</taxon>
        <taxon>Panheteroptera</taxon>
        <taxon>Pentatomomorpha</taxon>
        <taxon>Pentatomoidea</taxon>
        <taxon>Pentatomidae</taxon>
        <taxon>Pentatominae</taxon>
        <taxon>Nezara</taxon>
    </lineage>
</organism>
<gene>
    <name evidence="1" type="ORF">NEZAVI_LOCUS10789</name>
</gene>
<name>A0A9P0MR26_NEZVI</name>
<sequence length="141" mass="15316">MGRDTKRDSALDSSGNLLLVAAPVTGSRSGKSYQLLPELILSIACWLLRINADPVASSVDASYYPVNRTPHTCTLGSANTPALHLRPPNFLNNFLHRFSSNHICRPYGVFTCGLMNDNSIPSQMRGKTLKSLGVVALNIVF</sequence>
<dbReference type="AlphaFoldDB" id="A0A9P0MR26"/>
<reference evidence="1" key="1">
    <citation type="submission" date="2022-01" db="EMBL/GenBank/DDBJ databases">
        <authorList>
            <person name="King R."/>
        </authorList>
    </citation>
    <scope>NUCLEOTIDE SEQUENCE</scope>
</reference>
<dbReference type="Proteomes" id="UP001152798">
    <property type="component" value="Chromosome 5"/>
</dbReference>
<protein>
    <submittedName>
        <fullName evidence="1">Uncharacterized protein</fullName>
    </submittedName>
</protein>